<feature type="transmembrane region" description="Helical" evidence="7">
    <location>
        <begin position="63"/>
        <end position="85"/>
    </location>
</feature>
<evidence type="ECO:0000256" key="7">
    <source>
        <dbReference type="SAM" id="Phobius"/>
    </source>
</evidence>
<evidence type="ECO:0000256" key="4">
    <source>
        <dbReference type="ARBA" id="ARBA00022692"/>
    </source>
</evidence>
<feature type="transmembrane region" description="Helical" evidence="7">
    <location>
        <begin position="397"/>
        <end position="416"/>
    </location>
</feature>
<sequence length="431" mass="45023">MSGTADELRYTGTDFDGGPNLWRQRDFVLLWSGQAVSEMGSAVTQLALPLVAVVALKASTFQVGLLTAATTVAFAVIALPAGAWVDRGSKRAIMIACDLLRLLIIGSIPVVGAFGGLTMAQLYAVAVAAGVCTVFFDVSYQSYVPSLVRAEYRIEANGKLATTQAFAQFGGPGLGGALVAAFGAAGALTADAASYAFSVASIVGIRSREEPPPAGRAEETLLSRIAQGLRFVLRHPILRKIVLCTATANLFNGMSAALATIFLIRVLHVRPALIGLIVAGAAVGGVVGGACAGRLAKRIGTARVLWVSMLVLSAPQVVAAAAWRGWGVLLFPLGWGAAYFSAMVFNVAQLSYRQSVTPPELMGRMNAAVRWIVWGTRPLGALLGGVLGAQIGIRPTLWLAFAGSWAAGWFLFFSPLRRLRDTPAPALGVAP</sequence>
<dbReference type="RefSeq" id="WP_073492386.1">
    <property type="nucleotide sequence ID" value="NZ_FRBI01000001.1"/>
</dbReference>
<dbReference type="AlphaFoldDB" id="A0A1M6TQL3"/>
<keyword evidence="3" id="KW-1003">Cell membrane</keyword>
<evidence type="ECO:0000256" key="1">
    <source>
        <dbReference type="ARBA" id="ARBA00004651"/>
    </source>
</evidence>
<evidence type="ECO:0000259" key="8">
    <source>
        <dbReference type="PROSITE" id="PS50850"/>
    </source>
</evidence>
<organism evidence="9 10">
    <name type="scientific">Actinacidiphila paucisporea</name>
    <dbReference type="NCBI Taxonomy" id="310782"/>
    <lineage>
        <taxon>Bacteria</taxon>
        <taxon>Bacillati</taxon>
        <taxon>Actinomycetota</taxon>
        <taxon>Actinomycetes</taxon>
        <taxon>Kitasatosporales</taxon>
        <taxon>Streptomycetaceae</taxon>
        <taxon>Actinacidiphila</taxon>
    </lineage>
</organism>
<dbReference type="EMBL" id="FRBI01000001">
    <property type="protein sequence ID" value="SHK59282.1"/>
    <property type="molecule type" value="Genomic_DNA"/>
</dbReference>
<dbReference type="Gene3D" id="1.20.1250.20">
    <property type="entry name" value="MFS general substrate transporter like domains"/>
    <property type="match status" value="1"/>
</dbReference>
<feature type="transmembrane region" description="Helical" evidence="7">
    <location>
        <begin position="120"/>
        <end position="140"/>
    </location>
</feature>
<dbReference type="Pfam" id="PF05977">
    <property type="entry name" value="MFS_3"/>
    <property type="match status" value="1"/>
</dbReference>
<dbReference type="InterPro" id="IPR020846">
    <property type="entry name" value="MFS_dom"/>
</dbReference>
<evidence type="ECO:0000256" key="3">
    <source>
        <dbReference type="ARBA" id="ARBA00022475"/>
    </source>
</evidence>
<proteinExistence type="predicted"/>
<dbReference type="PANTHER" id="PTHR23513">
    <property type="entry name" value="INTEGRAL MEMBRANE EFFLUX PROTEIN-RELATED"/>
    <property type="match status" value="1"/>
</dbReference>
<name>A0A1M6TQL3_9ACTN</name>
<dbReference type="PANTHER" id="PTHR23513:SF6">
    <property type="entry name" value="MAJOR FACILITATOR SUPERFAMILY ASSOCIATED DOMAIN-CONTAINING PROTEIN"/>
    <property type="match status" value="1"/>
</dbReference>
<evidence type="ECO:0000256" key="2">
    <source>
        <dbReference type="ARBA" id="ARBA00022448"/>
    </source>
</evidence>
<reference evidence="9 10" key="1">
    <citation type="submission" date="2016-11" db="EMBL/GenBank/DDBJ databases">
        <authorList>
            <person name="Jaros S."/>
            <person name="Januszkiewicz K."/>
            <person name="Wedrychowicz H."/>
        </authorList>
    </citation>
    <scope>NUCLEOTIDE SEQUENCE [LARGE SCALE GENOMIC DNA]</scope>
    <source>
        <strain evidence="9 10">CGMCC 4.2025</strain>
    </source>
</reference>
<dbReference type="SUPFAM" id="SSF103473">
    <property type="entry name" value="MFS general substrate transporter"/>
    <property type="match status" value="1"/>
</dbReference>
<feature type="transmembrane region" description="Helical" evidence="7">
    <location>
        <begin position="304"/>
        <end position="323"/>
    </location>
</feature>
<dbReference type="PROSITE" id="PS50850">
    <property type="entry name" value="MFS"/>
    <property type="match status" value="1"/>
</dbReference>
<keyword evidence="10" id="KW-1185">Reference proteome</keyword>
<feature type="transmembrane region" description="Helical" evidence="7">
    <location>
        <begin position="241"/>
        <end position="266"/>
    </location>
</feature>
<feature type="transmembrane region" description="Helical" evidence="7">
    <location>
        <begin position="329"/>
        <end position="350"/>
    </location>
</feature>
<dbReference type="GO" id="GO:0022857">
    <property type="term" value="F:transmembrane transporter activity"/>
    <property type="evidence" value="ECO:0007669"/>
    <property type="project" value="InterPro"/>
</dbReference>
<dbReference type="OrthoDB" id="9815525at2"/>
<dbReference type="CDD" id="cd06173">
    <property type="entry name" value="MFS_MefA_like"/>
    <property type="match status" value="1"/>
</dbReference>
<gene>
    <name evidence="9" type="ORF">SAMN05216499_101122</name>
</gene>
<dbReference type="InterPro" id="IPR036259">
    <property type="entry name" value="MFS_trans_sf"/>
</dbReference>
<feature type="transmembrane region" description="Helical" evidence="7">
    <location>
        <begin position="371"/>
        <end position="391"/>
    </location>
</feature>
<dbReference type="STRING" id="310782.SAMN05216499_101122"/>
<feature type="domain" description="Major facilitator superfamily (MFS) profile" evidence="8">
    <location>
        <begin position="237"/>
        <end position="431"/>
    </location>
</feature>
<keyword evidence="4 7" id="KW-0812">Transmembrane</keyword>
<dbReference type="InterPro" id="IPR010290">
    <property type="entry name" value="TM_effector"/>
</dbReference>
<evidence type="ECO:0000256" key="5">
    <source>
        <dbReference type="ARBA" id="ARBA00022989"/>
    </source>
</evidence>
<accession>A0A1M6TQL3</accession>
<feature type="transmembrane region" description="Helical" evidence="7">
    <location>
        <begin position="92"/>
        <end position="114"/>
    </location>
</feature>
<keyword evidence="5 7" id="KW-1133">Transmembrane helix</keyword>
<protein>
    <submittedName>
        <fullName evidence="9">Predicted arabinose efflux permease, MFS family</fullName>
    </submittedName>
</protein>
<dbReference type="GO" id="GO:0005886">
    <property type="term" value="C:plasma membrane"/>
    <property type="evidence" value="ECO:0007669"/>
    <property type="project" value="UniProtKB-SubCell"/>
</dbReference>
<keyword evidence="2" id="KW-0813">Transport</keyword>
<evidence type="ECO:0000313" key="10">
    <source>
        <dbReference type="Proteomes" id="UP000184111"/>
    </source>
</evidence>
<evidence type="ECO:0000313" key="9">
    <source>
        <dbReference type="EMBL" id="SHK59282.1"/>
    </source>
</evidence>
<feature type="transmembrane region" description="Helical" evidence="7">
    <location>
        <begin position="272"/>
        <end position="292"/>
    </location>
</feature>
<dbReference type="Proteomes" id="UP000184111">
    <property type="component" value="Unassembled WGS sequence"/>
</dbReference>
<evidence type="ECO:0000256" key="6">
    <source>
        <dbReference type="ARBA" id="ARBA00023136"/>
    </source>
</evidence>
<keyword evidence="6 7" id="KW-0472">Membrane</keyword>
<comment type="subcellular location">
    <subcellularLocation>
        <location evidence="1">Cell membrane</location>
        <topology evidence="1">Multi-pass membrane protein</topology>
    </subcellularLocation>
</comment>